<organism evidence="1 2">
    <name type="scientific">Mobiluncus mulieris</name>
    <dbReference type="NCBI Taxonomy" id="2052"/>
    <lineage>
        <taxon>Bacteria</taxon>
        <taxon>Bacillati</taxon>
        <taxon>Actinomycetota</taxon>
        <taxon>Actinomycetes</taxon>
        <taxon>Actinomycetales</taxon>
        <taxon>Actinomycetaceae</taxon>
        <taxon>Mobiluncus</taxon>
    </lineage>
</organism>
<dbReference type="Proteomes" id="UP000255284">
    <property type="component" value="Unassembled WGS sequence"/>
</dbReference>
<gene>
    <name evidence="1" type="ORF">NCTC11819_00918</name>
</gene>
<evidence type="ECO:0000313" key="2">
    <source>
        <dbReference type="Proteomes" id="UP000255284"/>
    </source>
</evidence>
<name>A0A8G2M548_9ACTO</name>
<keyword evidence="1" id="KW-0378">Hydrolase</keyword>
<evidence type="ECO:0000313" key="1">
    <source>
        <dbReference type="EMBL" id="STO16352.1"/>
    </source>
</evidence>
<dbReference type="EMBL" id="UGGQ01000006">
    <property type="protein sequence ID" value="STO16352.1"/>
    <property type="molecule type" value="Genomic_DNA"/>
</dbReference>
<dbReference type="AlphaFoldDB" id="A0A8G2M548"/>
<keyword evidence="1" id="KW-0547">Nucleotide-binding</keyword>
<reference evidence="1 2" key="1">
    <citation type="submission" date="2018-06" db="EMBL/GenBank/DDBJ databases">
        <authorList>
            <consortium name="Pathogen Informatics"/>
            <person name="Doyle S."/>
        </authorList>
    </citation>
    <scope>NUCLEOTIDE SEQUENCE [LARGE SCALE GENOMIC DNA]</scope>
    <source>
        <strain evidence="1 2">NCTC11819</strain>
    </source>
</reference>
<accession>A0A8G2M548</accession>
<keyword evidence="1" id="KW-0067">ATP-binding</keyword>
<sequence length="414" mass="45299">MVFSVFHNRAKTPLIHRKIICAWFSASAARHTGVMENIATLLCTRDETQLVQHVTRLAHLAGIVLKVDRQPSPGYWPGTALVLTSPQVRHLAPRHAVAVSLAGSGSKSDLVLPQDEEQVLALLSSKRPQAQVIGVRGLVSGVNTTVTAALLAQSCFEVAWSQEQITSKTSGAVDLGNYTDSDWKNTVCLVDFSGSTLPLGAYLAPFHGTSWDWRQLLRPGLPAPFRLAAGLPRWGEVAVLSGSGFIPPSQLSQAQAVLRALTQAFRLVVVDFGMAVNPLDLAVAAQIWVGNCTRQTVLAWEDVVLHPSKAANKVPTYLMQESAGSLPVNQVNHALKATHLDIPVFRLANHPKDQKLWNQEGIYWPARKAVRREFEAIAHRVYQDLDAFQNQWPSLRITPHESAPTNATGWQVEA</sequence>
<proteinExistence type="predicted"/>
<keyword evidence="1" id="KW-0347">Helicase</keyword>
<dbReference type="GO" id="GO:0004386">
    <property type="term" value="F:helicase activity"/>
    <property type="evidence" value="ECO:0007669"/>
    <property type="project" value="UniProtKB-KW"/>
</dbReference>
<comment type="caution">
    <text evidence="1">The sequence shown here is derived from an EMBL/GenBank/DDBJ whole genome shotgun (WGS) entry which is preliminary data.</text>
</comment>
<protein>
    <submittedName>
        <fullName evidence="1">Helicase/secretion neighborhood CpaE-like protein</fullName>
    </submittedName>
</protein>